<dbReference type="SMART" id="SM00912">
    <property type="entry name" value="Haemagg_act"/>
    <property type="match status" value="1"/>
</dbReference>
<dbReference type="Pfam" id="PF07581">
    <property type="entry name" value="Glug"/>
    <property type="match status" value="1"/>
</dbReference>
<protein>
    <submittedName>
        <fullName evidence="6">Filamentous hemagglutinin N-terminal domain-containing protein</fullName>
    </submittedName>
</protein>
<dbReference type="Pfam" id="PF05860">
    <property type="entry name" value="TPS"/>
    <property type="match status" value="1"/>
</dbReference>
<dbReference type="Proteomes" id="UP000298781">
    <property type="component" value="Chromosome"/>
</dbReference>
<evidence type="ECO:0000256" key="1">
    <source>
        <dbReference type="ARBA" id="ARBA00004613"/>
    </source>
</evidence>
<accession>A0A4D7BES4</accession>
<keyword evidence="3" id="KW-0732">Signal</keyword>
<dbReference type="InterPro" id="IPR050909">
    <property type="entry name" value="Bact_Autotransporter_VF"/>
</dbReference>
<dbReference type="Gene3D" id="2.160.20.110">
    <property type="match status" value="2"/>
</dbReference>
<feature type="compositionally biased region" description="Low complexity" evidence="4">
    <location>
        <begin position="308"/>
        <end position="324"/>
    </location>
</feature>
<feature type="region of interest" description="Disordered" evidence="4">
    <location>
        <begin position="303"/>
        <end position="356"/>
    </location>
</feature>
<dbReference type="InterPro" id="IPR011493">
    <property type="entry name" value="GLUG"/>
</dbReference>
<dbReference type="OrthoDB" id="1776524at2"/>
<evidence type="ECO:0000313" key="7">
    <source>
        <dbReference type="Proteomes" id="UP000298781"/>
    </source>
</evidence>
<dbReference type="KEGG" id="pstg:E8M01_31840"/>
<evidence type="ECO:0000259" key="5">
    <source>
        <dbReference type="SMART" id="SM00912"/>
    </source>
</evidence>
<sequence length="2703" mass="265763">MSQRLDGTGRDLAPPAGFSIARTEPMELVSDSRKWLRHSVSVAALCAAMMPLAGGSGHGQTLPTGGRVATGSATIGPAGAGALTINQTSQRAVINWNAFSVGQGGTVSFQQPNSSSATLNRVTGATSSTIAGQVRANGQVYLVNPNGIQITRTGSVDTAGFTASTLDTTNDDFMAGRQRYAGNGRSAEVTNQGRIRVRGGGDAVLIGGRVTNEGSISAHGGRVGLGSGERVSVDVEGDGFLTVSVPTNDPDRARALIRQVGRINASGGRVEVRAATSADVARAAIQLGGSIEASGVAQTGSGVRFGGPAAAPAPDRPSQAARRASTGADRRSVERPAATRPASARPAGSVVVDGGAGGRVSVTGRVNVASPNQSGGAITVTGRAIDLSGARLDASGATGGGRVRIGGDYQGSGPLQRAETVSVDAATVIRADATARGDGGRVIIWSDQQTRFAGTISAQGGGQGGDGGFAEVSGKATLSFTGSADLRAADGRFGTLLLDPYNVTISNDPDSNQSGFTATGDNSVINAGTLQNQLALSNVTISTGSGGSQAGDITVAAPLVWSSGSVLTLSAYHSIAVNANLFITGAGGLAFNTNQGGSGGTLSFAFGAGTNYIGTPHTGQTLSINGQSYTLIYDVSELQAINSNLSGRYALARPIDGGPTASWNGGLGMVALGMDSNSNIQNGGNGFTGTFEGLGNVIYNLNVRQIPTNYVGMFGYVGTTGVISNVGLRNVTISGQENTGAIAGLNRGTITRAWADGKVDGTFNTGGLVGYNAGTISQSFSNAGVTARDRNNIGGLVGRNEGALSQVYATGAVIGGEVIGGLVGFNAATATINQAFATGAVGSTPSATALGGLIGSNASPTVTNAFFVTETTGRGAAVGIGTAIAAPGLSLAQFLTGGPRTGFAGGAGGIMPYLANFYPNGAEMISGTAYKDLGLTPLVSGIPQPIYANNHGYVATVIEGIEYGRVTTGANGYYATLLPVGTLASGARVLTFTNLDLSANTSGAKNAATLAVATGAGLMTGLNIYGSILTAQTSATLLSQVGTIDASGAAGTSPTALAALAGTTGRGYLATGASFTIDVAQTLNGQQLFVKTQNGAPLTVAATIDLRNNSALALYSGGALAINANVTTYGAGSVSMSNGAGSDYSFGNSASMSFYNAAGGAFIPPPGFGAIYDQITGQYLTINGAKYYIAYSRFQLDEIDGQYAHDGAAIAAYGTGLGGNFALAYNLDLTSATYSRTLVGRDAGTAFSGKFTGLGHTIRNFSMSVAGNNVGLFGYVDGGTIRDIGIVNGAVAGGAFTGGLIGYMANGAVLNTYSYANVTGVDSVGGLVGFAAGASTIARSTARGSVAGASMLGGLAGYSEGSISDSYATGTVTANGTAQFSFVGGLVGRSLGQISRSFATGTASGVDFVGGLVGMSFGTISQSYATGGVRGVADVGGLVGANAGAVSEAFATGAVIGQSTVGGLIGLQSLGSVTASFFDTGTTGQTAAAGQVDGGTVGAAGLTTAQIQTGGLAAFGFDPAVWGGAAGGLYPYLKSFYGSGVQAISGTAYRSDGTTGFGSDANGFVSVALASGGGLSGTATTGANGYYYILLPANGLSGNAVVSMTANAATGAQNSATVKMGISGTTAGVNLQNGWRIVGADASIGSLSAVNSLYTAATSGTPAAGMTFVNQRIDAAATAFVVDQAVSLTGTLALTSDGTVTQTTAIAASNLQLGGAGTFTLVHAANQVGTLAGDVGKLTFANSGNLTIGRIASAGFITAGISADDTVSVTAGGAITIAADATVSGASPVLAAGTTFTNLRGSDAVSATSGRWLIYSSAPSGNTFGGLDSGQTAIFNQTPATLAPGSVGQSGNRYIFAHQPTLTFTSIDSTKAYGDDGAAALASRYVVTGIDPGVSGAYLADSAATVFAGAPVLTSAGTGASVGAGGGYAISITQGTLTSTAGYAISLSSLGTLTVTQRAITVTADGKSRIYGDANPALTYALTSGSLVNGDTLTGGLETGALNTSGVGSYLITQGSLGNANYAITYVGANLDITPRAITVAAEARNRVYGDANPALTYAASGLLFGDTLTGSLVTGATQTSGVGIYGITQGTLGNTNYSITYASADLTITPRAIAVTADAVGRVYGDANPALTYAAPGLLFGDTLSGALATGATAASGVGTYAITQGSLANPNYTITAFTGASLTVTQRAVTVTADAANRVYGDANPAFGYQVTSGSLVNGDTLGGALTSSATASSSVGSYGITQGTLANGNYAITYVGASLAVMQRAITVAADATSRVYGDANPALTYQATGLLFGDSLTGALATGATATSGVGSYAITRSTLANVNYAISYSGANLTVTPRALTVAADAKSRIYGDANPALTYTAAGLLFGDTLAGGLATGATATSGVGGHAITQGTLANANYAISYAGADLTITPRAITVTANAASRIYGDANPALTYAATGLLFGDTLAGSLATGATGASGVGAYAITQGSLGNANYAVTYADANLTVTARPITITAHDLSRIYGDANPSLTFTVGGSGLGNGDVLAGALTTAAGAGSNVGGYAIGQGTVSANYTVTSFTGATLTVTARPVTITAVDMAKSFGQADPALAYLVGGMGLVDGDQPTGSLTREAGESIGSYAILAGSLALSSNYQVNFIQGRFTVMPTPAPVAIGQLATLSAPPPSPVGAGGDAVLAGLTAAGPEGGVNCRPQPAGGLTCP</sequence>
<evidence type="ECO:0000256" key="4">
    <source>
        <dbReference type="SAM" id="MobiDB-lite"/>
    </source>
</evidence>
<keyword evidence="2" id="KW-0964">Secreted</keyword>
<dbReference type="Pfam" id="PF18676">
    <property type="entry name" value="MBG_2"/>
    <property type="match status" value="9"/>
</dbReference>
<dbReference type="InterPro" id="IPR012334">
    <property type="entry name" value="Pectin_lyas_fold"/>
</dbReference>
<organism evidence="6 7">
    <name type="scientific">Phreatobacter stygius</name>
    <dbReference type="NCBI Taxonomy" id="1940610"/>
    <lineage>
        <taxon>Bacteria</taxon>
        <taxon>Pseudomonadati</taxon>
        <taxon>Pseudomonadota</taxon>
        <taxon>Alphaproteobacteria</taxon>
        <taxon>Hyphomicrobiales</taxon>
        <taxon>Phreatobacteraceae</taxon>
        <taxon>Phreatobacter</taxon>
    </lineage>
</organism>
<dbReference type="InterPro" id="IPR011050">
    <property type="entry name" value="Pectin_lyase_fold/virulence"/>
</dbReference>
<reference evidence="6 7" key="1">
    <citation type="submission" date="2019-04" db="EMBL/GenBank/DDBJ databases">
        <title>Phreatobacter aquaticus sp. nov.</title>
        <authorList>
            <person name="Choi A."/>
        </authorList>
    </citation>
    <scope>NUCLEOTIDE SEQUENCE [LARGE SCALE GENOMIC DNA]</scope>
    <source>
        <strain evidence="6 7">KCTC 52518</strain>
    </source>
</reference>
<keyword evidence="7" id="KW-1185">Reference proteome</keyword>
<feature type="compositionally biased region" description="Low complexity" evidence="4">
    <location>
        <begin position="335"/>
        <end position="353"/>
    </location>
</feature>
<dbReference type="InterPro" id="IPR041286">
    <property type="entry name" value="MBG_2"/>
</dbReference>
<feature type="domain" description="Filamentous haemagglutinin FhaB/tRNA nuclease CdiA-like TPS" evidence="5">
    <location>
        <begin position="59"/>
        <end position="172"/>
    </location>
</feature>
<evidence type="ECO:0000256" key="2">
    <source>
        <dbReference type="ARBA" id="ARBA00022525"/>
    </source>
</evidence>
<name>A0A4D7BES4_9HYPH</name>
<dbReference type="PANTHER" id="PTHR12338:SF8">
    <property type="entry name" value="HEME_HEMOPEXIN-BINDING PROTEIN"/>
    <property type="match status" value="1"/>
</dbReference>
<dbReference type="SUPFAM" id="SSF51126">
    <property type="entry name" value="Pectin lyase-like"/>
    <property type="match status" value="1"/>
</dbReference>
<dbReference type="Gene3D" id="3.30.160.710">
    <property type="match status" value="7"/>
</dbReference>
<evidence type="ECO:0000256" key="3">
    <source>
        <dbReference type="ARBA" id="ARBA00022729"/>
    </source>
</evidence>
<dbReference type="GO" id="GO:0005576">
    <property type="term" value="C:extracellular region"/>
    <property type="evidence" value="ECO:0007669"/>
    <property type="project" value="UniProtKB-SubCell"/>
</dbReference>
<proteinExistence type="predicted"/>
<dbReference type="Gene3D" id="2.160.20.10">
    <property type="entry name" value="Single-stranded right-handed beta-helix, Pectin lyase-like"/>
    <property type="match status" value="1"/>
</dbReference>
<dbReference type="NCBIfam" id="TIGR01901">
    <property type="entry name" value="adhes_NPXG"/>
    <property type="match status" value="1"/>
</dbReference>
<gene>
    <name evidence="6" type="ORF">E8M01_31840</name>
</gene>
<dbReference type="InterPro" id="IPR008638">
    <property type="entry name" value="FhaB/CdiA-like_TPS"/>
</dbReference>
<dbReference type="EMBL" id="CP039690">
    <property type="protein sequence ID" value="QCI68418.1"/>
    <property type="molecule type" value="Genomic_DNA"/>
</dbReference>
<dbReference type="PANTHER" id="PTHR12338">
    <property type="entry name" value="AUTOTRANSPORTER"/>
    <property type="match status" value="1"/>
</dbReference>
<comment type="subcellular location">
    <subcellularLocation>
        <location evidence="1">Secreted</location>
    </subcellularLocation>
</comment>
<evidence type="ECO:0000313" key="6">
    <source>
        <dbReference type="EMBL" id="QCI68418.1"/>
    </source>
</evidence>